<evidence type="ECO:0000256" key="2">
    <source>
        <dbReference type="ARBA" id="ARBA00022898"/>
    </source>
</evidence>
<dbReference type="Pfam" id="PF00155">
    <property type="entry name" value="Aminotran_1_2"/>
    <property type="match status" value="1"/>
</dbReference>
<feature type="domain" description="HTH gntR-type" evidence="6">
    <location>
        <begin position="14"/>
        <end position="82"/>
    </location>
</feature>
<dbReference type="PANTHER" id="PTHR46577">
    <property type="entry name" value="HTH-TYPE TRANSCRIPTIONAL REGULATORY PROTEIN GABR"/>
    <property type="match status" value="1"/>
</dbReference>
<dbReference type="AlphaFoldDB" id="A0A1X7BNH6"/>
<organism evidence="7 8">
    <name type="scientific">Roseovarius aestuarii</name>
    <dbReference type="NCBI Taxonomy" id="475083"/>
    <lineage>
        <taxon>Bacteria</taxon>
        <taxon>Pseudomonadati</taxon>
        <taxon>Pseudomonadota</taxon>
        <taxon>Alphaproteobacteria</taxon>
        <taxon>Rhodobacterales</taxon>
        <taxon>Roseobacteraceae</taxon>
        <taxon>Roseovarius</taxon>
    </lineage>
</organism>
<keyword evidence="3" id="KW-0805">Transcription regulation</keyword>
<keyword evidence="8" id="KW-1185">Reference proteome</keyword>
<sequence>MDTMWRPDLSRAGRSKYKALADALRKGIADGMLPKGSKVPPVRELAYRISVTPGTVARAYSSLIDEGLLEAGVGRGTFVADRKVRAKEPVDWPATVSFRSPWMPDVGQSDLLRDAMRNVAENADPLDLMQYPNQNLGGADDRPLRDTIRSQLEDLPVGNFTANDIVLAHGAQNAMLAVLQTVLEGPEPVVLIEQHAYAGFRRAAELCRARVVAVECDDEGPRPDLLQEAVQRHRAQIFLTSAEVNNPTLRTTTPRRRREIASVARRFGMHVLDDDCYKLTPASGESYRALLPDLGWYVSSPSKSLTPSLRVGWVIAPRFRAKDLARTVSFGSFGLARPLTDITHAVLNDPRLPDVLAKTREAMAARVRLAVNHLGGHDVTWHEDVPLLWISLPGGWRASRFVRQAQDRGVLLKSSEDFVLRDKRAPHSIRMAINAQIATGCFEAAVDKIRDLLDNPNEEITV</sequence>
<dbReference type="Gene3D" id="3.40.640.10">
    <property type="entry name" value="Type I PLP-dependent aspartate aminotransferase-like (Major domain)"/>
    <property type="match status" value="1"/>
</dbReference>
<dbReference type="InterPro" id="IPR051446">
    <property type="entry name" value="HTH_trans_reg/aminotransferase"/>
</dbReference>
<evidence type="ECO:0000256" key="1">
    <source>
        <dbReference type="ARBA" id="ARBA00005384"/>
    </source>
</evidence>
<evidence type="ECO:0000259" key="6">
    <source>
        <dbReference type="PROSITE" id="PS50949"/>
    </source>
</evidence>
<dbReference type="InterPro" id="IPR036390">
    <property type="entry name" value="WH_DNA-bd_sf"/>
</dbReference>
<dbReference type="PROSITE" id="PS50949">
    <property type="entry name" value="HTH_GNTR"/>
    <property type="match status" value="1"/>
</dbReference>
<keyword evidence="4" id="KW-0238">DNA-binding</keyword>
<dbReference type="GO" id="GO:0003700">
    <property type="term" value="F:DNA-binding transcription factor activity"/>
    <property type="evidence" value="ECO:0007669"/>
    <property type="project" value="InterPro"/>
</dbReference>
<dbReference type="RefSeq" id="WP_223412884.1">
    <property type="nucleotide sequence ID" value="NZ_FWXB01000002.1"/>
</dbReference>
<dbReference type="Gene3D" id="3.90.1150.10">
    <property type="entry name" value="Aspartate Aminotransferase, domain 1"/>
    <property type="match status" value="1"/>
</dbReference>
<dbReference type="CDD" id="cd00609">
    <property type="entry name" value="AAT_like"/>
    <property type="match status" value="1"/>
</dbReference>
<dbReference type="SUPFAM" id="SSF53383">
    <property type="entry name" value="PLP-dependent transferases"/>
    <property type="match status" value="1"/>
</dbReference>
<gene>
    <name evidence="7" type="primary">yjiR_1</name>
    <name evidence="7" type="ORF">ROA7745_00988</name>
</gene>
<proteinExistence type="inferred from homology"/>
<dbReference type="PANTHER" id="PTHR46577:SF1">
    <property type="entry name" value="HTH-TYPE TRANSCRIPTIONAL REGULATORY PROTEIN GABR"/>
    <property type="match status" value="1"/>
</dbReference>
<keyword evidence="5" id="KW-0804">Transcription</keyword>
<dbReference type="InterPro" id="IPR004839">
    <property type="entry name" value="Aminotransferase_I/II_large"/>
</dbReference>
<reference evidence="7 8" key="1">
    <citation type="submission" date="2017-03" db="EMBL/GenBank/DDBJ databases">
        <authorList>
            <person name="Afonso C.L."/>
            <person name="Miller P.J."/>
            <person name="Scott M.A."/>
            <person name="Spackman E."/>
            <person name="Goraichik I."/>
            <person name="Dimitrov K.M."/>
            <person name="Suarez D.L."/>
            <person name="Swayne D.E."/>
        </authorList>
    </citation>
    <scope>NUCLEOTIDE SEQUENCE [LARGE SCALE GENOMIC DNA]</scope>
    <source>
        <strain evidence="7 8">CECT 7745</strain>
    </source>
</reference>
<evidence type="ECO:0000313" key="8">
    <source>
        <dbReference type="Proteomes" id="UP000193224"/>
    </source>
</evidence>
<dbReference type="InterPro" id="IPR015422">
    <property type="entry name" value="PyrdxlP-dep_Trfase_small"/>
</dbReference>
<accession>A0A1X7BNH6</accession>
<protein>
    <submittedName>
        <fullName evidence="7">Putative HTH-type transcriptional regulator YjiR</fullName>
    </submittedName>
</protein>
<dbReference type="GO" id="GO:0030170">
    <property type="term" value="F:pyridoxal phosphate binding"/>
    <property type="evidence" value="ECO:0007669"/>
    <property type="project" value="InterPro"/>
</dbReference>
<evidence type="ECO:0000256" key="5">
    <source>
        <dbReference type="ARBA" id="ARBA00023163"/>
    </source>
</evidence>
<dbReference type="Proteomes" id="UP000193224">
    <property type="component" value="Unassembled WGS sequence"/>
</dbReference>
<evidence type="ECO:0000256" key="4">
    <source>
        <dbReference type="ARBA" id="ARBA00023125"/>
    </source>
</evidence>
<keyword evidence="2" id="KW-0663">Pyridoxal phosphate</keyword>
<dbReference type="InterPro" id="IPR015424">
    <property type="entry name" value="PyrdxlP-dep_Trfase"/>
</dbReference>
<dbReference type="SUPFAM" id="SSF46785">
    <property type="entry name" value="Winged helix' DNA-binding domain"/>
    <property type="match status" value="1"/>
</dbReference>
<dbReference type="InterPro" id="IPR015421">
    <property type="entry name" value="PyrdxlP-dep_Trfase_major"/>
</dbReference>
<evidence type="ECO:0000313" key="7">
    <source>
        <dbReference type="EMBL" id="SMC11177.1"/>
    </source>
</evidence>
<comment type="similarity">
    <text evidence="1">In the C-terminal section; belongs to the class-I pyridoxal-phosphate-dependent aminotransferase family.</text>
</comment>
<name>A0A1X7BNH6_9RHOB</name>
<dbReference type="SMART" id="SM00345">
    <property type="entry name" value="HTH_GNTR"/>
    <property type="match status" value="1"/>
</dbReference>
<dbReference type="EMBL" id="FWXB01000002">
    <property type="protein sequence ID" value="SMC11177.1"/>
    <property type="molecule type" value="Genomic_DNA"/>
</dbReference>
<dbReference type="Pfam" id="PF00392">
    <property type="entry name" value="GntR"/>
    <property type="match status" value="1"/>
</dbReference>
<dbReference type="InterPro" id="IPR000524">
    <property type="entry name" value="Tscrpt_reg_HTH_GntR"/>
</dbReference>
<dbReference type="CDD" id="cd07377">
    <property type="entry name" value="WHTH_GntR"/>
    <property type="match status" value="1"/>
</dbReference>
<dbReference type="Gene3D" id="1.10.10.10">
    <property type="entry name" value="Winged helix-like DNA-binding domain superfamily/Winged helix DNA-binding domain"/>
    <property type="match status" value="1"/>
</dbReference>
<dbReference type="GO" id="GO:0003677">
    <property type="term" value="F:DNA binding"/>
    <property type="evidence" value="ECO:0007669"/>
    <property type="project" value="UniProtKB-KW"/>
</dbReference>
<evidence type="ECO:0000256" key="3">
    <source>
        <dbReference type="ARBA" id="ARBA00023015"/>
    </source>
</evidence>
<dbReference type="InterPro" id="IPR036388">
    <property type="entry name" value="WH-like_DNA-bd_sf"/>
</dbReference>